<dbReference type="Proteomes" id="UP000723714">
    <property type="component" value="Unassembled WGS sequence"/>
</dbReference>
<evidence type="ECO:0000313" key="2">
    <source>
        <dbReference type="Proteomes" id="UP000723714"/>
    </source>
</evidence>
<accession>A0ABS6D487</accession>
<keyword evidence="2" id="KW-1185">Reference proteome</keyword>
<proteinExistence type="predicted"/>
<comment type="caution">
    <text evidence="1">The sequence shown here is derived from an EMBL/GenBank/DDBJ whole genome shotgun (WGS) entry which is preliminary data.</text>
</comment>
<dbReference type="RefSeq" id="WP_216241372.1">
    <property type="nucleotide sequence ID" value="NZ_JABACJ020000008.1"/>
</dbReference>
<name>A0ABS6D487_9FIRM</name>
<sequence length="93" mass="10323">MNEWMNHPAMKNIDPMKLELIHMAASQTSGKSGKDLAPIMLALITNANKKGIRFSSEEISLILEILKDGKSKEEQAQIDQTINMVSSLLKKKG</sequence>
<reference evidence="1 2" key="1">
    <citation type="submission" date="2021-06" db="EMBL/GenBank/DDBJ databases">
        <title>Faecalicatena sp. nov. isolated from porcine feces.</title>
        <authorList>
            <person name="Oh B.S."/>
            <person name="Lee J.H."/>
        </authorList>
    </citation>
    <scope>NUCLEOTIDE SEQUENCE [LARGE SCALE GENOMIC DNA]</scope>
    <source>
        <strain evidence="1 2">AGMB00832</strain>
    </source>
</reference>
<gene>
    <name evidence="1" type="ORF">HGO97_010595</name>
</gene>
<evidence type="ECO:0000313" key="1">
    <source>
        <dbReference type="EMBL" id="MBU3876261.1"/>
    </source>
</evidence>
<organism evidence="1 2">
    <name type="scientific">Faecalicatena faecalis</name>
    <dbReference type="NCBI Taxonomy" id="2726362"/>
    <lineage>
        <taxon>Bacteria</taxon>
        <taxon>Bacillati</taxon>
        <taxon>Bacillota</taxon>
        <taxon>Clostridia</taxon>
        <taxon>Lachnospirales</taxon>
        <taxon>Lachnospiraceae</taxon>
        <taxon>Faecalicatena</taxon>
    </lineage>
</organism>
<protein>
    <submittedName>
        <fullName evidence="1">Uncharacterized protein</fullName>
    </submittedName>
</protein>
<dbReference type="EMBL" id="JABACJ020000008">
    <property type="protein sequence ID" value="MBU3876261.1"/>
    <property type="molecule type" value="Genomic_DNA"/>
</dbReference>